<evidence type="ECO:0000256" key="7">
    <source>
        <dbReference type="ARBA" id="ARBA00023012"/>
    </source>
</evidence>
<dbReference type="EC" id="2.7.13.3" evidence="3"/>
<dbReference type="SUPFAM" id="SSF47384">
    <property type="entry name" value="Homodimeric domain of signal transducing histidine kinase"/>
    <property type="match status" value="1"/>
</dbReference>
<dbReference type="SUPFAM" id="SSF55874">
    <property type="entry name" value="ATPase domain of HSP90 chaperone/DNA topoisomerase II/histidine kinase"/>
    <property type="match status" value="1"/>
</dbReference>
<dbReference type="SMART" id="SM00387">
    <property type="entry name" value="HATPase_c"/>
    <property type="match status" value="1"/>
</dbReference>
<dbReference type="InterPro" id="IPR036890">
    <property type="entry name" value="HATPase_C_sf"/>
</dbReference>
<comment type="subcellular location">
    <subcellularLocation>
        <location evidence="2">Membrane</location>
    </subcellularLocation>
</comment>
<dbReference type="InterPro" id="IPR004358">
    <property type="entry name" value="Sig_transdc_His_kin-like_C"/>
</dbReference>
<comment type="catalytic activity">
    <reaction evidence="1">
        <text>ATP + protein L-histidine = ADP + protein N-phospho-L-histidine.</text>
        <dbReference type="EC" id="2.7.13.3"/>
    </reaction>
</comment>
<dbReference type="RefSeq" id="WP_249296900.1">
    <property type="nucleotide sequence ID" value="NZ_JACRSX010000001.1"/>
</dbReference>
<evidence type="ECO:0000256" key="5">
    <source>
        <dbReference type="ARBA" id="ARBA00022679"/>
    </source>
</evidence>
<dbReference type="PANTHER" id="PTHR45453:SF1">
    <property type="entry name" value="PHOSPHATE REGULON SENSOR PROTEIN PHOR"/>
    <property type="match status" value="1"/>
</dbReference>
<name>A0ABR7MY13_9FIRM</name>
<keyword evidence="8" id="KW-1133">Transmembrane helix</keyword>
<accession>A0ABR7MY13</accession>
<evidence type="ECO:0000256" key="4">
    <source>
        <dbReference type="ARBA" id="ARBA00022553"/>
    </source>
</evidence>
<dbReference type="InterPro" id="IPR036097">
    <property type="entry name" value="HisK_dim/P_sf"/>
</dbReference>
<keyword evidence="8" id="KW-0812">Transmembrane</keyword>
<protein>
    <recommendedName>
        <fullName evidence="3">histidine kinase</fullName>
        <ecNumber evidence="3">2.7.13.3</ecNumber>
    </recommendedName>
</protein>
<evidence type="ECO:0000313" key="11">
    <source>
        <dbReference type="Proteomes" id="UP000606193"/>
    </source>
</evidence>
<dbReference type="PRINTS" id="PR00344">
    <property type="entry name" value="BCTRLSENSOR"/>
</dbReference>
<keyword evidence="4" id="KW-0597">Phosphoprotein</keyword>
<feature type="transmembrane region" description="Helical" evidence="8">
    <location>
        <begin position="9"/>
        <end position="32"/>
    </location>
</feature>
<evidence type="ECO:0000256" key="3">
    <source>
        <dbReference type="ARBA" id="ARBA00012438"/>
    </source>
</evidence>
<gene>
    <name evidence="10" type="ORF">H8704_00620</name>
</gene>
<evidence type="ECO:0000259" key="9">
    <source>
        <dbReference type="PROSITE" id="PS50109"/>
    </source>
</evidence>
<dbReference type="Pfam" id="PF00512">
    <property type="entry name" value="HisKA"/>
    <property type="match status" value="1"/>
</dbReference>
<evidence type="ECO:0000313" key="10">
    <source>
        <dbReference type="EMBL" id="MBC8561144.1"/>
    </source>
</evidence>
<dbReference type="CDD" id="cd00082">
    <property type="entry name" value="HisKA"/>
    <property type="match status" value="1"/>
</dbReference>
<dbReference type="InterPro" id="IPR003594">
    <property type="entry name" value="HATPase_dom"/>
</dbReference>
<dbReference type="PROSITE" id="PS50109">
    <property type="entry name" value="HIS_KIN"/>
    <property type="match status" value="1"/>
</dbReference>
<reference evidence="10 11" key="1">
    <citation type="submission" date="2020-08" db="EMBL/GenBank/DDBJ databases">
        <title>Genome public.</title>
        <authorList>
            <person name="Liu C."/>
            <person name="Sun Q."/>
        </authorList>
    </citation>
    <scope>NUCLEOTIDE SEQUENCE [LARGE SCALE GENOMIC DNA]</scope>
    <source>
        <strain evidence="10 11">NSJ-37</strain>
    </source>
</reference>
<comment type="caution">
    <text evidence="10">The sequence shown here is derived from an EMBL/GenBank/DDBJ whole genome shotgun (WGS) entry which is preliminary data.</text>
</comment>
<keyword evidence="11" id="KW-1185">Reference proteome</keyword>
<dbReference type="Pfam" id="PF02518">
    <property type="entry name" value="HATPase_c"/>
    <property type="match status" value="1"/>
</dbReference>
<feature type="transmembrane region" description="Helical" evidence="8">
    <location>
        <begin position="168"/>
        <end position="188"/>
    </location>
</feature>
<evidence type="ECO:0000256" key="2">
    <source>
        <dbReference type="ARBA" id="ARBA00004370"/>
    </source>
</evidence>
<dbReference type="GO" id="GO:0016301">
    <property type="term" value="F:kinase activity"/>
    <property type="evidence" value="ECO:0007669"/>
    <property type="project" value="UniProtKB-KW"/>
</dbReference>
<dbReference type="InterPro" id="IPR050351">
    <property type="entry name" value="BphY/WalK/GraS-like"/>
</dbReference>
<dbReference type="Proteomes" id="UP000606193">
    <property type="component" value="Unassembled WGS sequence"/>
</dbReference>
<organism evidence="10 11">
    <name type="scientific">Jutongia huaianensis</name>
    <dbReference type="NCBI Taxonomy" id="2763668"/>
    <lineage>
        <taxon>Bacteria</taxon>
        <taxon>Bacillati</taxon>
        <taxon>Bacillota</taxon>
        <taxon>Clostridia</taxon>
        <taxon>Lachnospirales</taxon>
        <taxon>Lachnospiraceae</taxon>
        <taxon>Jutongia</taxon>
    </lineage>
</organism>
<dbReference type="EMBL" id="JACRSX010000001">
    <property type="protein sequence ID" value="MBC8561144.1"/>
    <property type="molecule type" value="Genomic_DNA"/>
</dbReference>
<dbReference type="InterPro" id="IPR003661">
    <property type="entry name" value="HisK_dim/P_dom"/>
</dbReference>
<feature type="domain" description="Histidine kinase" evidence="9">
    <location>
        <begin position="213"/>
        <end position="442"/>
    </location>
</feature>
<evidence type="ECO:0000256" key="6">
    <source>
        <dbReference type="ARBA" id="ARBA00022777"/>
    </source>
</evidence>
<evidence type="ECO:0000256" key="8">
    <source>
        <dbReference type="SAM" id="Phobius"/>
    </source>
</evidence>
<sequence>MFDKLHRQLTIFCTATIGTILVVLSLLCLFYARQSIIQTDRSSFQKQLNTILTSLQSQEYISHQWLNQMQNEYRFSIYLYDNGEPLYYEQLHEDASNKRQASLREKAIRKSQVDIFYDNSGESAYHEEFSLRENSHSYYTSVGYLTQNTDRLSFVIFYDLSHLQHNLYSLYVLILAADVITLIILSVFSWHFTRRVLLPVETSRQKQQEFIAAASHELRSPLTVILSGMETLDKTQSPEQRHHFCCLMQEEGRRMQHLISDMLLLANADAHGMKLHLQETSLDELLLDSFEKYESIALSRKLSLRISLPEEDIPFCRTDPERIHQLLSILLDNAVSYTPENGTILLFLMPARSHRITFGVANTGSSIPDGEKERIFDRFYRAEKSHTDHEHFGLGLCMAKEIIRAHHGSIRVTEPEVLASDVTELQKFPVETGTLFLMELPL</sequence>
<dbReference type="InterPro" id="IPR005467">
    <property type="entry name" value="His_kinase_dom"/>
</dbReference>
<dbReference type="SMART" id="SM00388">
    <property type="entry name" value="HisKA"/>
    <property type="match status" value="1"/>
</dbReference>
<keyword evidence="7" id="KW-0902">Two-component regulatory system</keyword>
<dbReference type="Gene3D" id="3.30.565.10">
    <property type="entry name" value="Histidine kinase-like ATPase, C-terminal domain"/>
    <property type="match status" value="1"/>
</dbReference>
<keyword evidence="8" id="KW-0472">Membrane</keyword>
<proteinExistence type="predicted"/>
<keyword evidence="5" id="KW-0808">Transferase</keyword>
<evidence type="ECO:0000256" key="1">
    <source>
        <dbReference type="ARBA" id="ARBA00000085"/>
    </source>
</evidence>
<dbReference type="Gene3D" id="1.10.287.130">
    <property type="match status" value="1"/>
</dbReference>
<keyword evidence="6 10" id="KW-0418">Kinase</keyword>
<dbReference type="PANTHER" id="PTHR45453">
    <property type="entry name" value="PHOSPHATE REGULON SENSOR PROTEIN PHOR"/>
    <property type="match status" value="1"/>
</dbReference>